<protein>
    <submittedName>
        <fullName evidence="1">Uncharacterized protein</fullName>
    </submittedName>
</protein>
<dbReference type="EMBL" id="CP031092">
    <property type="protein sequence ID" value="AXF57577.1"/>
    <property type="molecule type" value="Genomic_DNA"/>
</dbReference>
<organism evidence="1 2">
    <name type="scientific">Salicibibacter kimchii</name>
    <dbReference type="NCBI Taxonomy" id="2099786"/>
    <lineage>
        <taxon>Bacteria</taxon>
        <taxon>Bacillati</taxon>
        <taxon>Bacillota</taxon>
        <taxon>Bacilli</taxon>
        <taxon>Bacillales</taxon>
        <taxon>Bacillaceae</taxon>
        <taxon>Salicibibacter</taxon>
    </lineage>
</organism>
<dbReference type="KEGG" id="rue:DT065_17350"/>
<evidence type="ECO:0000313" key="1">
    <source>
        <dbReference type="EMBL" id="AXF57577.1"/>
    </source>
</evidence>
<dbReference type="Gene3D" id="3.20.20.70">
    <property type="entry name" value="Aldolase class I"/>
    <property type="match status" value="1"/>
</dbReference>
<keyword evidence="2" id="KW-1185">Reference proteome</keyword>
<sequence>MVVLAISTTLTDVSFLPLNYQRRCGWKEFHRSGNDHRVECQAPARPDIPLIGGGLTLPGECLKAMALGADAVFMGTAFIWAMTHGQVAQSLPWEPPTSLVFYGKKREGKFDEEKAVYYLENFITSCMSVNNAFK</sequence>
<dbReference type="InterPro" id="IPR013785">
    <property type="entry name" value="Aldolase_TIM"/>
</dbReference>
<reference evidence="1 2" key="1">
    <citation type="journal article" date="2018" name="J. Microbiol.">
        <title>Salicibibacter kimchii gen. nov., sp. nov., a moderately halophilic and alkalitolerant bacterium in the family Bacillaceae, isolated from kimchi.</title>
        <authorList>
            <person name="Jang J.Y."/>
            <person name="Oh Y.J."/>
            <person name="Lim S.K."/>
            <person name="Park H.K."/>
            <person name="Lee C."/>
            <person name="Kim J.Y."/>
            <person name="Lee M.A."/>
            <person name="Choi H.J."/>
        </authorList>
    </citation>
    <scope>NUCLEOTIDE SEQUENCE [LARGE SCALE GENOMIC DNA]</scope>
    <source>
        <strain evidence="1 2">NKC1-1</strain>
    </source>
</reference>
<dbReference type="Proteomes" id="UP000252100">
    <property type="component" value="Chromosome"/>
</dbReference>
<dbReference type="AlphaFoldDB" id="A0A345C2Z6"/>
<dbReference type="SUPFAM" id="SSF51412">
    <property type="entry name" value="Inosine monophosphate dehydrogenase (IMPDH)"/>
    <property type="match status" value="1"/>
</dbReference>
<proteinExistence type="predicted"/>
<accession>A0A345C2Z6</accession>
<evidence type="ECO:0000313" key="2">
    <source>
        <dbReference type="Proteomes" id="UP000252100"/>
    </source>
</evidence>
<gene>
    <name evidence="1" type="ORF">DT065_17350</name>
</gene>
<name>A0A345C2Z6_9BACI</name>